<proteinExistence type="predicted"/>
<accession>A0AAV3QLQ1</accession>
<comment type="caution">
    <text evidence="1">The sequence shown here is derived from an EMBL/GenBank/DDBJ whole genome shotgun (WGS) entry which is preliminary data.</text>
</comment>
<keyword evidence="2" id="KW-1185">Reference proteome</keyword>
<dbReference type="AlphaFoldDB" id="A0AAV3QLQ1"/>
<organism evidence="1 2">
    <name type="scientific">Lithospermum erythrorhizon</name>
    <name type="common">Purple gromwell</name>
    <name type="synonym">Lithospermum officinale var. erythrorhizon</name>
    <dbReference type="NCBI Taxonomy" id="34254"/>
    <lineage>
        <taxon>Eukaryota</taxon>
        <taxon>Viridiplantae</taxon>
        <taxon>Streptophyta</taxon>
        <taxon>Embryophyta</taxon>
        <taxon>Tracheophyta</taxon>
        <taxon>Spermatophyta</taxon>
        <taxon>Magnoliopsida</taxon>
        <taxon>eudicotyledons</taxon>
        <taxon>Gunneridae</taxon>
        <taxon>Pentapetalae</taxon>
        <taxon>asterids</taxon>
        <taxon>lamiids</taxon>
        <taxon>Boraginales</taxon>
        <taxon>Boraginaceae</taxon>
        <taxon>Boraginoideae</taxon>
        <taxon>Lithospermeae</taxon>
        <taxon>Lithospermum</taxon>
    </lineage>
</organism>
<evidence type="ECO:0000313" key="2">
    <source>
        <dbReference type="Proteomes" id="UP001454036"/>
    </source>
</evidence>
<evidence type="ECO:0000313" key="1">
    <source>
        <dbReference type="EMBL" id="GAA0163952.1"/>
    </source>
</evidence>
<name>A0AAV3QLQ1_LITER</name>
<gene>
    <name evidence="1" type="ORF">LIER_19700</name>
</gene>
<dbReference type="EMBL" id="BAABME010004902">
    <property type="protein sequence ID" value="GAA0163952.1"/>
    <property type="molecule type" value="Genomic_DNA"/>
</dbReference>
<dbReference type="Proteomes" id="UP001454036">
    <property type="component" value="Unassembled WGS sequence"/>
</dbReference>
<protein>
    <submittedName>
        <fullName evidence="1">Uncharacterized protein</fullName>
    </submittedName>
</protein>
<sequence>MGSWMRGRLCCGGMGSRGGKDDELGWCRGRLCAGDCGRGDHGTWFGCEYLLREGPDLPGSTLDMGQVDLPPKGAVGPSGSVATGDVCELCRGHITKTPFVRLRDFVTNTIEIESPSSSSASPLQIGSSCTLYPITNSVNCNRFLVDTDIFLKL</sequence>
<reference evidence="1 2" key="1">
    <citation type="submission" date="2024-01" db="EMBL/GenBank/DDBJ databases">
        <title>The complete chloroplast genome sequence of Lithospermum erythrorhizon: insights into the phylogenetic relationship among Boraginaceae species and the maternal lineages of purple gromwells.</title>
        <authorList>
            <person name="Okada T."/>
            <person name="Watanabe K."/>
        </authorList>
    </citation>
    <scope>NUCLEOTIDE SEQUENCE [LARGE SCALE GENOMIC DNA]</scope>
</reference>